<dbReference type="GO" id="GO:0019432">
    <property type="term" value="P:triglyceride biosynthetic process"/>
    <property type="evidence" value="ECO:0007669"/>
    <property type="project" value="TreeGrafter"/>
</dbReference>
<evidence type="ECO:0000313" key="15">
    <source>
        <dbReference type="Proteomes" id="UP000077051"/>
    </source>
</evidence>
<evidence type="ECO:0000256" key="11">
    <source>
        <dbReference type="ARBA" id="ARBA00023264"/>
    </source>
</evidence>
<keyword evidence="8" id="KW-0443">Lipid metabolism</keyword>
<dbReference type="GO" id="GO:0008654">
    <property type="term" value="P:phospholipid biosynthetic process"/>
    <property type="evidence" value="ECO:0007669"/>
    <property type="project" value="UniProtKB-KW"/>
</dbReference>
<evidence type="ECO:0000256" key="7">
    <source>
        <dbReference type="ARBA" id="ARBA00022989"/>
    </source>
</evidence>
<reference evidence="14 15" key="1">
    <citation type="submission" date="2015-06" db="EMBL/GenBank/DDBJ databases">
        <title>Expansion of signal transduction pathways in fungi by whole-genome duplication.</title>
        <authorList>
            <consortium name="DOE Joint Genome Institute"/>
            <person name="Corrochano L.M."/>
            <person name="Kuo A."/>
            <person name="Marcet-Houben M."/>
            <person name="Polaino S."/>
            <person name="Salamov A."/>
            <person name="Villalobos J.M."/>
            <person name="Alvarez M.I."/>
            <person name="Avalos J."/>
            <person name="Benito E.P."/>
            <person name="Benoit I."/>
            <person name="Burger G."/>
            <person name="Camino L.P."/>
            <person name="Canovas D."/>
            <person name="Cerda-Olmedo E."/>
            <person name="Cheng J.-F."/>
            <person name="Dominguez A."/>
            <person name="Elias M."/>
            <person name="Eslava A.P."/>
            <person name="Glaser F."/>
            <person name="Grimwood J."/>
            <person name="Gutierrez G."/>
            <person name="Heitman J."/>
            <person name="Henrissat B."/>
            <person name="Iturriaga E.A."/>
            <person name="Lang B.F."/>
            <person name="Lavin J.L."/>
            <person name="Lee S."/>
            <person name="Li W."/>
            <person name="Lindquist E."/>
            <person name="Lopez-Garcia S."/>
            <person name="Luque E.M."/>
            <person name="Marcos A.T."/>
            <person name="Martin J."/>
            <person name="Mccluskey K."/>
            <person name="Medina H.R."/>
            <person name="Miralles-Duran A."/>
            <person name="Miyazaki A."/>
            <person name="Munoz-Torres E."/>
            <person name="Oguiza J.A."/>
            <person name="Ohm R."/>
            <person name="Olmedo M."/>
            <person name="Orejas M."/>
            <person name="Ortiz-Castellanos L."/>
            <person name="Pisabarro A.G."/>
            <person name="Rodriguez-Romero J."/>
            <person name="Ruiz-Herrera J."/>
            <person name="Ruiz-Vazquez R."/>
            <person name="Sanz C."/>
            <person name="Schackwitz W."/>
            <person name="Schmutz J."/>
            <person name="Shahriari M."/>
            <person name="Shelest E."/>
            <person name="Silva-Franco F."/>
            <person name="Soanes D."/>
            <person name="Syed K."/>
            <person name="Tagua V.G."/>
            <person name="Talbot N.J."/>
            <person name="Thon M."/>
            <person name="De Vries R.P."/>
            <person name="Wiebenga A."/>
            <person name="Yadav J.S."/>
            <person name="Braun E.L."/>
            <person name="Baker S."/>
            <person name="Garre V."/>
            <person name="Horwitz B."/>
            <person name="Torres-Martinez S."/>
            <person name="Idnurm A."/>
            <person name="Herrera-Estrella A."/>
            <person name="Gabaldon T."/>
            <person name="Grigoriev I.V."/>
        </authorList>
    </citation>
    <scope>NUCLEOTIDE SEQUENCE [LARGE SCALE GENOMIC DNA]</scope>
    <source>
        <strain evidence="14 15">CBS 277.49</strain>
    </source>
</reference>
<dbReference type="OrthoDB" id="202234at2759"/>
<evidence type="ECO:0000256" key="3">
    <source>
        <dbReference type="ARBA" id="ARBA00008655"/>
    </source>
</evidence>
<keyword evidence="15" id="KW-1185">Reference proteome</keyword>
<evidence type="ECO:0000256" key="9">
    <source>
        <dbReference type="ARBA" id="ARBA00023136"/>
    </source>
</evidence>
<dbReference type="GO" id="GO:0016020">
    <property type="term" value="C:membrane"/>
    <property type="evidence" value="ECO:0007669"/>
    <property type="project" value="UniProtKB-SubCell"/>
</dbReference>
<dbReference type="STRING" id="747725.A0A162RF25"/>
<comment type="caution">
    <text evidence="14">The sequence shown here is derived from an EMBL/GenBank/DDBJ whole genome shotgun (WGS) entry which is preliminary data.</text>
</comment>
<evidence type="ECO:0000256" key="12">
    <source>
        <dbReference type="ARBA" id="ARBA00023315"/>
    </source>
</evidence>
<accession>A0A162RF25</accession>
<keyword evidence="12" id="KW-0012">Acyltransferase</keyword>
<evidence type="ECO:0000256" key="10">
    <source>
        <dbReference type="ARBA" id="ARBA00023209"/>
    </source>
</evidence>
<dbReference type="InterPro" id="IPR002123">
    <property type="entry name" value="Plipid/glycerol_acylTrfase"/>
</dbReference>
<dbReference type="InterPro" id="IPR045252">
    <property type="entry name" value="LPCAT1-like"/>
</dbReference>
<comment type="similarity">
    <text evidence="3">Belongs to the 1-acyl-sn-glycerol-3-phosphate acyltransferase family.</text>
</comment>
<keyword evidence="10" id="KW-0594">Phospholipid biosynthesis</keyword>
<keyword evidence="11" id="KW-1208">Phospholipid metabolism</keyword>
<comment type="subcellular location">
    <subcellularLocation>
        <location evidence="1">Membrane</location>
    </subcellularLocation>
</comment>
<evidence type="ECO:0000256" key="5">
    <source>
        <dbReference type="ARBA" id="ARBA00022679"/>
    </source>
</evidence>
<sequence>MPPQEPAIPSSTLLASQNSSSESLDLMRNDYIQGTAKKSSHTEYTREQLLSFAKCFTSDAVKASSRFLEAINFFTAVPSILIRYGILFPLRFLTLGASTIAFFMTLPIGVTLKSSDIVSLCVKYYCKGILFSLGVKVNYIGEKPQLNEPHVFVANHTSYLDYILLGAHKFPHAVVMARHTGALGFLQNNGLNYLHSMCFDRANVTERKDLSESLKKHVKSPDTWKNPMIIFPEGTCVNNKYAIRFQKGAFELGVKVCPVGIKYGRSFGDPYWDTRKGFMHYAYYRMTRWITTVDVVYCKPEVPRRGETAVEYGERIKDRIATSIGLEKVDFNGMAKRDLLTVLNEEAASKKNN</sequence>
<keyword evidence="9" id="KW-0472">Membrane</keyword>
<comment type="pathway">
    <text evidence="2">Lipid metabolism.</text>
</comment>
<evidence type="ECO:0000259" key="13">
    <source>
        <dbReference type="SMART" id="SM00563"/>
    </source>
</evidence>
<dbReference type="PANTHER" id="PTHR23063">
    <property type="entry name" value="PHOSPHOLIPID ACYLTRANSFERASE"/>
    <property type="match status" value="1"/>
</dbReference>
<dbReference type="Pfam" id="PF01553">
    <property type="entry name" value="Acyltransferase"/>
    <property type="match status" value="1"/>
</dbReference>
<dbReference type="AlphaFoldDB" id="A0A162RF25"/>
<keyword evidence="5" id="KW-0808">Transferase</keyword>
<evidence type="ECO:0000313" key="14">
    <source>
        <dbReference type="EMBL" id="OAD04699.1"/>
    </source>
</evidence>
<proteinExistence type="inferred from homology"/>
<evidence type="ECO:0000256" key="4">
    <source>
        <dbReference type="ARBA" id="ARBA00022516"/>
    </source>
</evidence>
<evidence type="ECO:0000256" key="8">
    <source>
        <dbReference type="ARBA" id="ARBA00023098"/>
    </source>
</evidence>
<dbReference type="Proteomes" id="UP000077051">
    <property type="component" value="Unassembled WGS sequence"/>
</dbReference>
<dbReference type="VEuPathDB" id="FungiDB:MUCCIDRAFT_108531"/>
<dbReference type="EMBL" id="AMYB01000003">
    <property type="protein sequence ID" value="OAD04699.1"/>
    <property type="molecule type" value="Genomic_DNA"/>
</dbReference>
<organism evidence="14 15">
    <name type="scientific">Mucor lusitanicus CBS 277.49</name>
    <dbReference type="NCBI Taxonomy" id="747725"/>
    <lineage>
        <taxon>Eukaryota</taxon>
        <taxon>Fungi</taxon>
        <taxon>Fungi incertae sedis</taxon>
        <taxon>Mucoromycota</taxon>
        <taxon>Mucoromycotina</taxon>
        <taxon>Mucoromycetes</taxon>
        <taxon>Mucorales</taxon>
        <taxon>Mucorineae</taxon>
        <taxon>Mucoraceae</taxon>
        <taxon>Mucor</taxon>
    </lineage>
</organism>
<dbReference type="GO" id="GO:0004366">
    <property type="term" value="F:glycerol-3-phosphate O-acyltransferase activity"/>
    <property type="evidence" value="ECO:0007669"/>
    <property type="project" value="TreeGrafter"/>
</dbReference>
<dbReference type="SMART" id="SM00563">
    <property type="entry name" value="PlsC"/>
    <property type="match status" value="1"/>
</dbReference>
<dbReference type="PANTHER" id="PTHR23063:SF2">
    <property type="entry name" value="GLYCEROL-3-PHOSPHATE ACYLTRANSFERASE 4, ISOFORM D-RELATED"/>
    <property type="match status" value="1"/>
</dbReference>
<protein>
    <recommendedName>
        <fullName evidence="13">Phospholipid/glycerol acyltransferase domain-containing protein</fullName>
    </recommendedName>
</protein>
<keyword evidence="4" id="KW-0444">Lipid biosynthesis</keyword>
<keyword evidence="6" id="KW-0812">Transmembrane</keyword>
<dbReference type="GO" id="GO:0005783">
    <property type="term" value="C:endoplasmic reticulum"/>
    <property type="evidence" value="ECO:0007669"/>
    <property type="project" value="TreeGrafter"/>
</dbReference>
<evidence type="ECO:0000256" key="6">
    <source>
        <dbReference type="ARBA" id="ARBA00022692"/>
    </source>
</evidence>
<dbReference type="CDD" id="cd07991">
    <property type="entry name" value="LPLAT_LPCAT1-like"/>
    <property type="match status" value="1"/>
</dbReference>
<feature type="domain" description="Phospholipid/glycerol acyltransferase" evidence="13">
    <location>
        <begin position="150"/>
        <end position="264"/>
    </location>
</feature>
<evidence type="ECO:0000256" key="1">
    <source>
        <dbReference type="ARBA" id="ARBA00004370"/>
    </source>
</evidence>
<evidence type="ECO:0000256" key="2">
    <source>
        <dbReference type="ARBA" id="ARBA00005189"/>
    </source>
</evidence>
<name>A0A162RF25_MUCCL</name>
<dbReference type="SUPFAM" id="SSF69593">
    <property type="entry name" value="Glycerol-3-phosphate (1)-acyltransferase"/>
    <property type="match status" value="1"/>
</dbReference>
<keyword evidence="7" id="KW-1133">Transmembrane helix</keyword>
<gene>
    <name evidence="14" type="ORF">MUCCIDRAFT_108531</name>
</gene>